<keyword evidence="4 7" id="KW-0694">RNA-binding</keyword>
<dbReference type="PANTHER" id="PTHR22648:SF0">
    <property type="entry name" value="TRANSCRIPTION TERMINATION_ANTITERMINATION PROTEIN NUSA"/>
    <property type="match status" value="1"/>
</dbReference>
<dbReference type="EMBL" id="JBJYXY010000001">
    <property type="protein sequence ID" value="MFN2974642.1"/>
    <property type="molecule type" value="Genomic_DNA"/>
</dbReference>
<dbReference type="RefSeq" id="WP_263413798.1">
    <property type="nucleotide sequence ID" value="NZ_BAABBH010000001.1"/>
</dbReference>
<comment type="similarity">
    <text evidence="7">Belongs to the NusA family.</text>
</comment>
<dbReference type="PROSITE" id="PS50084">
    <property type="entry name" value="KH_TYPE_1"/>
    <property type="match status" value="1"/>
</dbReference>
<protein>
    <recommendedName>
        <fullName evidence="7">Transcription termination/antitermination protein NusA</fullName>
    </recommendedName>
</protein>
<dbReference type="Pfam" id="PF13184">
    <property type="entry name" value="KH_NusA_1st"/>
    <property type="match status" value="1"/>
</dbReference>
<dbReference type="PROSITE" id="PS50126">
    <property type="entry name" value="S1"/>
    <property type="match status" value="1"/>
</dbReference>
<sequence>MASALYQAIETMSRDKGIDPEIVVGAVEDAIALATRKYYKTATNMRGEFDKETGEIRAYEYKTVVEPTEEEPLDEDNQLTLEEAREMAGEVEIGSELRFYRDTSPLGRIAAQMAKQVIFQKVREAERDTVFNEYAHRVGEVLNATVKRVEPMDLIFDIGKAEARMPKREQSRLEQFSVGERVRVVLLRVDRAAKGPQVIVSRAAPALVQTLFQSEVPEIYDGTVAIRAIAREAGERTKIAVVSRDKDVDPVGACVGMKGMRVQSIIRELRGEKIDIIEYSEEITTFAEKALQPAKVARVSITDLNEKQLEVIVDDTQLSLAIGKKGQNVRLAAKLLGWKIDIKSEEEKRQEVEQAMRALEGTPQTPIEQVTELGDQVLEKLIAAGITTVEHLADMTEEELGEVPGIGDKSVERIAVAVRHYFGQYEEGEARPEKPVSELAASLENNTASDSSVAHTAPTEEDGKPYDPASEGDGTEAGEVLRLADDANEPGAEEGDLTKESSMSKTPEQVLAEQAIYADEPVEVGSIDDAVLREDRLSQLDAFGNDADIREAQIEMNNDMTDDLAVQAGETGSETIDRDEPLG</sequence>
<evidence type="ECO:0000313" key="11">
    <source>
        <dbReference type="Proteomes" id="UP001634747"/>
    </source>
</evidence>
<dbReference type="CDD" id="cd02134">
    <property type="entry name" value="KH-II_NusA_rpt1"/>
    <property type="match status" value="1"/>
</dbReference>
<dbReference type="Pfam" id="PF00575">
    <property type="entry name" value="S1"/>
    <property type="match status" value="1"/>
</dbReference>
<name>A0ABW9KGD6_9BACT</name>
<dbReference type="PANTHER" id="PTHR22648">
    <property type="entry name" value="TRANSCRIPTION TERMINATION FACTOR NUSA"/>
    <property type="match status" value="1"/>
</dbReference>
<dbReference type="CDD" id="cd22529">
    <property type="entry name" value="KH-II_NusA_rpt2"/>
    <property type="match status" value="1"/>
</dbReference>
<keyword evidence="5 7" id="KW-0805">Transcription regulation</keyword>
<keyword evidence="6 7" id="KW-0804">Transcription</keyword>
<evidence type="ECO:0000256" key="7">
    <source>
        <dbReference type="HAMAP-Rule" id="MF_00945"/>
    </source>
</evidence>
<keyword evidence="1 7" id="KW-0806">Transcription termination</keyword>
<dbReference type="InterPro" id="IPR025249">
    <property type="entry name" value="TF_NusA_KH_1st"/>
</dbReference>
<keyword evidence="3 7" id="KW-0889">Transcription antitermination</keyword>
<dbReference type="Proteomes" id="UP001634747">
    <property type="component" value="Unassembled WGS sequence"/>
</dbReference>
<dbReference type="HAMAP" id="MF_00945_B">
    <property type="entry name" value="NusA_B"/>
    <property type="match status" value="1"/>
</dbReference>
<evidence type="ECO:0000256" key="1">
    <source>
        <dbReference type="ARBA" id="ARBA00022472"/>
    </source>
</evidence>
<dbReference type="InterPro" id="IPR058582">
    <property type="entry name" value="KH_NusA_2nd"/>
</dbReference>
<comment type="subunit">
    <text evidence="7">Monomer. Binds directly to the core enzyme of the DNA-dependent RNA polymerase and to nascent RNA.</text>
</comment>
<dbReference type="InterPro" id="IPR013735">
    <property type="entry name" value="TF_NusA_N"/>
</dbReference>
<dbReference type="InterPro" id="IPR010995">
    <property type="entry name" value="DNA_repair_Rad51/TF_NusA_a-hlx"/>
</dbReference>
<dbReference type="InterPro" id="IPR036555">
    <property type="entry name" value="NusA_N_sf"/>
</dbReference>
<evidence type="ECO:0000256" key="6">
    <source>
        <dbReference type="ARBA" id="ARBA00023163"/>
    </source>
</evidence>
<feature type="region of interest" description="Disordered" evidence="8">
    <location>
        <begin position="489"/>
        <end position="508"/>
    </location>
</feature>
<dbReference type="InterPro" id="IPR030842">
    <property type="entry name" value="TF_NusA_bacterial"/>
</dbReference>
<dbReference type="InterPro" id="IPR012340">
    <property type="entry name" value="NA-bd_OB-fold"/>
</dbReference>
<dbReference type="InterPro" id="IPR015946">
    <property type="entry name" value="KH_dom-like_a/b"/>
</dbReference>
<gene>
    <name evidence="7 10" type="primary">nusA</name>
    <name evidence="10" type="ORF">ACK2TP_02585</name>
</gene>
<feature type="compositionally biased region" description="Polar residues" evidence="8">
    <location>
        <begin position="444"/>
        <end position="454"/>
    </location>
</feature>
<dbReference type="Pfam" id="PF26594">
    <property type="entry name" value="KH_NusA_2nd"/>
    <property type="match status" value="1"/>
</dbReference>
<dbReference type="Gene3D" id="3.30.300.20">
    <property type="match status" value="2"/>
</dbReference>
<dbReference type="InterPro" id="IPR004087">
    <property type="entry name" value="KH_dom"/>
</dbReference>
<dbReference type="NCBIfam" id="TIGR01953">
    <property type="entry name" value="NusA"/>
    <property type="match status" value="1"/>
</dbReference>
<evidence type="ECO:0000256" key="4">
    <source>
        <dbReference type="ARBA" id="ARBA00022884"/>
    </source>
</evidence>
<dbReference type="Gene3D" id="1.10.150.20">
    <property type="entry name" value="5' to 3' exonuclease, C-terminal subdomain"/>
    <property type="match status" value="1"/>
</dbReference>
<dbReference type="SUPFAM" id="SSF69705">
    <property type="entry name" value="Transcription factor NusA, N-terminal domain"/>
    <property type="match status" value="1"/>
</dbReference>
<comment type="caution">
    <text evidence="10">The sequence shown here is derived from an EMBL/GenBank/DDBJ whole genome shotgun (WGS) entry which is preliminary data.</text>
</comment>
<proteinExistence type="inferred from homology"/>
<dbReference type="Pfam" id="PF14520">
    <property type="entry name" value="HHH_5"/>
    <property type="match status" value="1"/>
</dbReference>
<feature type="domain" description="S1 motif" evidence="9">
    <location>
        <begin position="139"/>
        <end position="203"/>
    </location>
</feature>
<evidence type="ECO:0000256" key="3">
    <source>
        <dbReference type="ARBA" id="ARBA00022814"/>
    </source>
</evidence>
<dbReference type="InterPro" id="IPR009019">
    <property type="entry name" value="KH_sf_prok-type"/>
</dbReference>
<organism evidence="10 11">
    <name type="scientific">Terriglobus aquaticus</name>
    <dbReference type="NCBI Taxonomy" id="940139"/>
    <lineage>
        <taxon>Bacteria</taxon>
        <taxon>Pseudomonadati</taxon>
        <taxon>Acidobacteriota</taxon>
        <taxon>Terriglobia</taxon>
        <taxon>Terriglobales</taxon>
        <taxon>Acidobacteriaceae</taxon>
        <taxon>Terriglobus</taxon>
    </lineage>
</organism>
<evidence type="ECO:0000256" key="5">
    <source>
        <dbReference type="ARBA" id="ARBA00023015"/>
    </source>
</evidence>
<evidence type="ECO:0000259" key="9">
    <source>
        <dbReference type="PROSITE" id="PS50126"/>
    </source>
</evidence>
<dbReference type="Gene3D" id="3.30.1480.10">
    <property type="entry name" value="NusA, N-terminal domain"/>
    <property type="match status" value="1"/>
</dbReference>
<dbReference type="CDD" id="cd04455">
    <property type="entry name" value="S1_NusA"/>
    <property type="match status" value="1"/>
</dbReference>
<reference evidence="10 11" key="1">
    <citation type="submission" date="2024-12" db="EMBL/GenBank/DDBJ databases">
        <authorList>
            <person name="Lee Y."/>
        </authorList>
    </citation>
    <scope>NUCLEOTIDE SEQUENCE [LARGE SCALE GENOMIC DNA]</scope>
    <source>
        <strain evidence="10 11">03SUJ4</strain>
    </source>
</reference>
<accession>A0ABW9KGD6</accession>
<comment type="function">
    <text evidence="7">Participates in both transcription termination and antitermination.</text>
</comment>
<dbReference type="SMART" id="SM00316">
    <property type="entry name" value="S1"/>
    <property type="match status" value="1"/>
</dbReference>
<dbReference type="SUPFAM" id="SSF50249">
    <property type="entry name" value="Nucleic acid-binding proteins"/>
    <property type="match status" value="1"/>
</dbReference>
<comment type="subcellular location">
    <subcellularLocation>
        <location evidence="7">Cytoplasm</location>
    </subcellularLocation>
</comment>
<feature type="region of interest" description="Disordered" evidence="8">
    <location>
        <begin position="444"/>
        <end position="475"/>
    </location>
</feature>
<keyword evidence="11" id="KW-1185">Reference proteome</keyword>
<keyword evidence="2 7" id="KW-0963">Cytoplasm</keyword>
<dbReference type="Pfam" id="PF08529">
    <property type="entry name" value="NusA_N"/>
    <property type="match status" value="1"/>
</dbReference>
<dbReference type="SUPFAM" id="SSF47794">
    <property type="entry name" value="Rad51 N-terminal domain-like"/>
    <property type="match status" value="1"/>
</dbReference>
<dbReference type="SMART" id="SM00322">
    <property type="entry name" value="KH"/>
    <property type="match status" value="2"/>
</dbReference>
<dbReference type="Gene3D" id="2.40.50.140">
    <property type="entry name" value="Nucleic acid-binding proteins"/>
    <property type="match status" value="1"/>
</dbReference>
<evidence type="ECO:0000256" key="8">
    <source>
        <dbReference type="SAM" id="MobiDB-lite"/>
    </source>
</evidence>
<dbReference type="InterPro" id="IPR003029">
    <property type="entry name" value="S1_domain"/>
</dbReference>
<dbReference type="InterPro" id="IPR010213">
    <property type="entry name" value="TF_NusA"/>
</dbReference>
<evidence type="ECO:0000256" key="2">
    <source>
        <dbReference type="ARBA" id="ARBA00022490"/>
    </source>
</evidence>
<dbReference type="SUPFAM" id="SSF54814">
    <property type="entry name" value="Prokaryotic type KH domain (KH-domain type II)"/>
    <property type="match status" value="2"/>
</dbReference>
<evidence type="ECO:0000313" key="10">
    <source>
        <dbReference type="EMBL" id="MFN2974642.1"/>
    </source>
</evidence>